<dbReference type="PANTHER" id="PTHR33602:SF1">
    <property type="entry name" value="REGULATORY PROTEIN RECX FAMILY PROTEIN"/>
    <property type="match status" value="1"/>
</dbReference>
<dbReference type="Gene3D" id="1.10.10.10">
    <property type="entry name" value="Winged helix-like DNA-binding domain superfamily/Winged helix DNA-binding domain"/>
    <property type="match status" value="1"/>
</dbReference>
<keyword evidence="7" id="KW-1185">Reference proteome</keyword>
<dbReference type="InterPro" id="IPR053926">
    <property type="entry name" value="RecX_HTH_1st"/>
</dbReference>
<accession>A0ABS2GFP4</accession>
<name>A0ABS2GFP4_9FIRM</name>
<reference evidence="6 7" key="1">
    <citation type="journal article" date="2021" name="Sci. Rep.">
        <title>The distribution of antibiotic resistance genes in chicken gut microbiota commensals.</title>
        <authorList>
            <person name="Juricova H."/>
            <person name="Matiasovicova J."/>
            <person name="Kubasova T."/>
            <person name="Cejkova D."/>
            <person name="Rychlik I."/>
        </authorList>
    </citation>
    <scope>NUCLEOTIDE SEQUENCE [LARGE SCALE GENOMIC DNA]</scope>
    <source>
        <strain evidence="6 7">An537</strain>
    </source>
</reference>
<feature type="domain" description="RecX first three-helical" evidence="5">
    <location>
        <begin position="14"/>
        <end position="53"/>
    </location>
</feature>
<organism evidence="6 7">
    <name type="scientific">Veillonella magna</name>
    <dbReference type="NCBI Taxonomy" id="464322"/>
    <lineage>
        <taxon>Bacteria</taxon>
        <taxon>Bacillati</taxon>
        <taxon>Bacillota</taxon>
        <taxon>Negativicutes</taxon>
        <taxon>Veillonellales</taxon>
        <taxon>Veillonellaceae</taxon>
        <taxon>Veillonella</taxon>
    </lineage>
</organism>
<keyword evidence="4" id="KW-0963">Cytoplasm</keyword>
<comment type="similarity">
    <text evidence="2">Belongs to the RecX family.</text>
</comment>
<proteinExistence type="inferred from homology"/>
<evidence type="ECO:0000256" key="4">
    <source>
        <dbReference type="ARBA" id="ARBA00022490"/>
    </source>
</evidence>
<dbReference type="Proteomes" id="UP000707138">
    <property type="component" value="Unassembled WGS sequence"/>
</dbReference>
<dbReference type="RefSeq" id="WP_205087454.1">
    <property type="nucleotide sequence ID" value="NZ_JACJLA010000003.1"/>
</dbReference>
<comment type="caution">
    <text evidence="6">The sequence shown here is derived from an EMBL/GenBank/DDBJ whole genome shotgun (WGS) entry which is preliminary data.</text>
</comment>
<evidence type="ECO:0000256" key="2">
    <source>
        <dbReference type="ARBA" id="ARBA00009695"/>
    </source>
</evidence>
<sequence length="188" mass="21909">MGFKRKTIDTYEAAMDQAMRFLSARFLSCMELRQKLRQKKVSGELIERVEQRLIELGYLDDEGLSKEALRLYMEAEKYSAVYIRQKMQQRGLSIGSAFSSYDETVAARRILQQKGLWSFEDEAYVYMDDDTDINMDGLSEVYDTAQINTATRQATQYKIMKVLHNRGFSMHTIREIVAMYEADTSRNV</sequence>
<dbReference type="InterPro" id="IPR003783">
    <property type="entry name" value="Regulatory_RecX"/>
</dbReference>
<evidence type="ECO:0000256" key="1">
    <source>
        <dbReference type="ARBA" id="ARBA00004496"/>
    </source>
</evidence>
<comment type="subcellular location">
    <subcellularLocation>
        <location evidence="1">Cytoplasm</location>
    </subcellularLocation>
</comment>
<evidence type="ECO:0000259" key="5">
    <source>
        <dbReference type="Pfam" id="PF21982"/>
    </source>
</evidence>
<evidence type="ECO:0000256" key="3">
    <source>
        <dbReference type="ARBA" id="ARBA00018111"/>
    </source>
</evidence>
<dbReference type="Pfam" id="PF21982">
    <property type="entry name" value="RecX_HTH1"/>
    <property type="match status" value="1"/>
</dbReference>
<evidence type="ECO:0000313" key="6">
    <source>
        <dbReference type="EMBL" id="MBM6912228.1"/>
    </source>
</evidence>
<dbReference type="EMBL" id="JACJLA010000003">
    <property type="protein sequence ID" value="MBM6912228.1"/>
    <property type="molecule type" value="Genomic_DNA"/>
</dbReference>
<dbReference type="PANTHER" id="PTHR33602">
    <property type="entry name" value="REGULATORY PROTEIN RECX FAMILY PROTEIN"/>
    <property type="match status" value="1"/>
</dbReference>
<gene>
    <name evidence="6" type="ORF">H6A01_02630</name>
</gene>
<protein>
    <recommendedName>
        <fullName evidence="3">Regulatory protein RecX</fullName>
    </recommendedName>
</protein>
<dbReference type="InterPro" id="IPR036388">
    <property type="entry name" value="WH-like_DNA-bd_sf"/>
</dbReference>
<evidence type="ECO:0000313" key="7">
    <source>
        <dbReference type="Proteomes" id="UP000707138"/>
    </source>
</evidence>